<feature type="region of interest" description="Disordered" evidence="3">
    <location>
        <begin position="622"/>
        <end position="642"/>
    </location>
</feature>
<evidence type="ECO:0000256" key="1">
    <source>
        <dbReference type="ARBA" id="ARBA00023098"/>
    </source>
</evidence>
<dbReference type="Gene3D" id="3.40.1090.10">
    <property type="entry name" value="Cytosolic phospholipase A2 catalytic domain"/>
    <property type="match status" value="2"/>
</dbReference>
<feature type="compositionally biased region" description="Basic and acidic residues" evidence="3">
    <location>
        <begin position="633"/>
        <end position="642"/>
    </location>
</feature>
<feature type="active site" description="Nucleophile" evidence="2">
    <location>
        <position position="61"/>
    </location>
</feature>
<keyword evidence="4" id="KW-0472">Membrane</keyword>
<dbReference type="InterPro" id="IPR016035">
    <property type="entry name" value="Acyl_Trfase/lysoPLipase"/>
</dbReference>
<name>A0A5E7Q5C7_PSEFL</name>
<evidence type="ECO:0000313" key="6">
    <source>
        <dbReference type="EMBL" id="VVP55997.1"/>
    </source>
</evidence>
<dbReference type="AlphaFoldDB" id="A0A5E7Q5C7"/>
<protein>
    <recommendedName>
        <fullName evidence="5">PNPLA domain-containing protein</fullName>
    </recommendedName>
</protein>
<keyword evidence="4" id="KW-0812">Transmembrane</keyword>
<dbReference type="InterPro" id="IPR002641">
    <property type="entry name" value="PNPLA_dom"/>
</dbReference>
<evidence type="ECO:0000256" key="3">
    <source>
        <dbReference type="SAM" id="MobiDB-lite"/>
    </source>
</evidence>
<dbReference type="RefSeq" id="WP_150648804.1">
    <property type="nucleotide sequence ID" value="NZ_CABVIN010000014.1"/>
</dbReference>
<proteinExistence type="predicted"/>
<evidence type="ECO:0000256" key="2">
    <source>
        <dbReference type="PROSITE-ProRule" id="PRU01161"/>
    </source>
</evidence>
<feature type="domain" description="PNPLA" evidence="5">
    <location>
        <begin position="29"/>
        <end position="406"/>
    </location>
</feature>
<feature type="transmembrane region" description="Helical" evidence="4">
    <location>
        <begin position="179"/>
        <end position="197"/>
    </location>
</feature>
<organism evidence="6 7">
    <name type="scientific">Pseudomonas fluorescens</name>
    <dbReference type="NCBI Taxonomy" id="294"/>
    <lineage>
        <taxon>Bacteria</taxon>
        <taxon>Pseudomonadati</taxon>
        <taxon>Pseudomonadota</taxon>
        <taxon>Gammaproteobacteria</taxon>
        <taxon>Pseudomonadales</taxon>
        <taxon>Pseudomonadaceae</taxon>
        <taxon>Pseudomonas</taxon>
    </lineage>
</organism>
<evidence type="ECO:0000313" key="7">
    <source>
        <dbReference type="Proteomes" id="UP000377224"/>
    </source>
</evidence>
<sequence>MPELNQAVDSEAIDPQSQPPQPFATECDLVMKGGITSGIVYPLAIKELSSAFRLRSIGGTSAGAIAAAAAAAAELGRQRFEAGLIAADPEGFVKLAKLPGYLGSPSADGRGTKLSALFKPLPALRSIFDVLMACVSDQQPGARILAVLATLLRRHWLAAGLALIVGTLPLWFSASSWAVALWLLVFSALLVAGTLIWRSARLLFQELPDNGFGLCSGMPENDDPQQDEALTQWLSGYIDDLAGQAQAFSGQQKPLTFSDLQAHGIDLQMMTTCLTLGRPFRLPFDDVENVRENKEFMFRRSEFAKLFPAHVVTWMVANARPPAEDQRRTDAAPADVDDLFNLPEPGDLPVILAARMSLSFPLLLSAVPLYCIDYRKKLQTQQYVAPERCWFTDGGVGSNFPIHFFDMPLPTRPTFGLDLGVADSASDQRVVFAQDNGDARLTYWRRFTEGGGAGSTIGFLSAALSVAKDWNHETLSHLPGFRDRIGLVRLTADEGGLNLAMPQSRILQLSEYGATAGREFVARFGAPGKTLEMNWENHQLIRLRLLLASLGEQLQHLDKGLQVTAGTTGDYSRFFSQPVGPQSYRFTGLGQWSADPATGLYGSQAGLAKWTLEQLLSVPRMAAASQQTTPGTRLDKRVPKPLPELKLRPRI</sequence>
<feature type="short sequence motif" description="DGA/G" evidence="2">
    <location>
        <begin position="393"/>
        <end position="395"/>
    </location>
</feature>
<dbReference type="EMBL" id="CABVIN010000014">
    <property type="protein sequence ID" value="VVP55997.1"/>
    <property type="molecule type" value="Genomic_DNA"/>
</dbReference>
<evidence type="ECO:0000259" key="5">
    <source>
        <dbReference type="PROSITE" id="PS51635"/>
    </source>
</evidence>
<comment type="caution">
    <text evidence="2">Lacks conserved residue(s) required for the propagation of feature annotation.</text>
</comment>
<feature type="active site" description="Proton acceptor" evidence="2">
    <location>
        <position position="393"/>
    </location>
</feature>
<dbReference type="SUPFAM" id="SSF52151">
    <property type="entry name" value="FabD/lysophospholipase-like"/>
    <property type="match status" value="1"/>
</dbReference>
<feature type="region of interest" description="Disordered" evidence="3">
    <location>
        <begin position="1"/>
        <end position="23"/>
    </location>
</feature>
<feature type="transmembrane region" description="Helical" evidence="4">
    <location>
        <begin position="156"/>
        <end position="173"/>
    </location>
</feature>
<reference evidence="6 7" key="1">
    <citation type="submission" date="2019-09" db="EMBL/GenBank/DDBJ databases">
        <authorList>
            <person name="Chandra G."/>
            <person name="Truman W A."/>
        </authorList>
    </citation>
    <scope>NUCLEOTIDE SEQUENCE [LARGE SCALE GENOMIC DNA]</scope>
    <source>
        <strain evidence="6">PS896</strain>
    </source>
</reference>
<keyword evidence="1 2" id="KW-0443">Lipid metabolism</keyword>
<keyword evidence="2" id="KW-0378">Hydrolase</keyword>
<gene>
    <name evidence="6" type="ORF">PS896_05702</name>
</gene>
<feature type="short sequence motif" description="GXSXG" evidence="2">
    <location>
        <begin position="59"/>
        <end position="63"/>
    </location>
</feature>
<keyword evidence="4" id="KW-1133">Transmembrane helix</keyword>
<dbReference type="PROSITE" id="PS51635">
    <property type="entry name" value="PNPLA"/>
    <property type="match status" value="1"/>
</dbReference>
<keyword evidence="2" id="KW-0442">Lipid degradation</keyword>
<dbReference type="Pfam" id="PF01734">
    <property type="entry name" value="Patatin"/>
    <property type="match status" value="1"/>
</dbReference>
<dbReference type="Proteomes" id="UP000377224">
    <property type="component" value="Unassembled WGS sequence"/>
</dbReference>
<dbReference type="GO" id="GO:0016787">
    <property type="term" value="F:hydrolase activity"/>
    <property type="evidence" value="ECO:0007669"/>
    <property type="project" value="UniProtKB-UniRule"/>
</dbReference>
<evidence type="ECO:0000256" key="4">
    <source>
        <dbReference type="SAM" id="Phobius"/>
    </source>
</evidence>
<accession>A0A5E7Q5C7</accession>
<dbReference type="GO" id="GO:0016042">
    <property type="term" value="P:lipid catabolic process"/>
    <property type="evidence" value="ECO:0007669"/>
    <property type="project" value="UniProtKB-UniRule"/>
</dbReference>